<evidence type="ECO:0000313" key="1">
    <source>
        <dbReference type="EMBL" id="QHT79167.1"/>
    </source>
</evidence>
<protein>
    <submittedName>
        <fullName evidence="1">Uncharacterized protein</fullName>
    </submittedName>
</protein>
<name>A0A6C0HFJ7_9ZZZZ</name>
<proteinExistence type="predicted"/>
<accession>A0A6C0HFJ7</accession>
<reference evidence="1" key="1">
    <citation type="journal article" date="2020" name="Nature">
        <title>Giant virus diversity and host interactions through global metagenomics.</title>
        <authorList>
            <person name="Schulz F."/>
            <person name="Roux S."/>
            <person name="Paez-Espino D."/>
            <person name="Jungbluth S."/>
            <person name="Walsh D.A."/>
            <person name="Denef V.J."/>
            <person name="McMahon K.D."/>
            <person name="Konstantinidis K.T."/>
            <person name="Eloe-Fadrosh E.A."/>
            <person name="Kyrpides N.C."/>
            <person name="Woyke T."/>
        </authorList>
    </citation>
    <scope>NUCLEOTIDE SEQUENCE</scope>
    <source>
        <strain evidence="1">GVMAG-M-3300023179-99</strain>
    </source>
</reference>
<sequence>MSYPFFHASTRNDNNSINAEGRNNQATYFANNPESCGNGSATKFAGEFIGLTPRGNFGNSPEGGCAIGLQTDLRNGDPSTVRLRGPKQLFQRPWATTPFMGIGDLESIQDQSRVKYGYSTPNRKSIQTIMDRQFPVFQPLTPEREADIPESNYFVEKFLRGGFASRLVPNQRVDLR</sequence>
<organism evidence="1">
    <name type="scientific">viral metagenome</name>
    <dbReference type="NCBI Taxonomy" id="1070528"/>
    <lineage>
        <taxon>unclassified sequences</taxon>
        <taxon>metagenomes</taxon>
        <taxon>organismal metagenomes</taxon>
    </lineage>
</organism>
<dbReference type="AlphaFoldDB" id="A0A6C0HFJ7"/>
<dbReference type="EMBL" id="MN739946">
    <property type="protein sequence ID" value="QHT79167.1"/>
    <property type="molecule type" value="Genomic_DNA"/>
</dbReference>